<comment type="caution">
    <text evidence="1">The sequence shown here is derived from an EMBL/GenBank/DDBJ whole genome shotgun (WGS) entry which is preliminary data.</text>
</comment>
<dbReference type="EMBL" id="CAXAMN010004069">
    <property type="protein sequence ID" value="CAK9007528.1"/>
    <property type="molecule type" value="Genomic_DNA"/>
</dbReference>
<accession>A0ABP0IZM0</accession>
<evidence type="ECO:0000313" key="2">
    <source>
        <dbReference type="Proteomes" id="UP001642484"/>
    </source>
</evidence>
<evidence type="ECO:0000313" key="1">
    <source>
        <dbReference type="EMBL" id="CAK9007528.1"/>
    </source>
</evidence>
<proteinExistence type="predicted"/>
<organism evidence="1 2">
    <name type="scientific">Durusdinium trenchii</name>
    <dbReference type="NCBI Taxonomy" id="1381693"/>
    <lineage>
        <taxon>Eukaryota</taxon>
        <taxon>Sar</taxon>
        <taxon>Alveolata</taxon>
        <taxon>Dinophyceae</taxon>
        <taxon>Suessiales</taxon>
        <taxon>Symbiodiniaceae</taxon>
        <taxon>Durusdinium</taxon>
    </lineage>
</organism>
<protein>
    <submittedName>
        <fullName evidence="1">Uncharacterized protein</fullName>
    </submittedName>
</protein>
<name>A0ABP0IZM0_9DINO</name>
<reference evidence="1 2" key="1">
    <citation type="submission" date="2024-02" db="EMBL/GenBank/DDBJ databases">
        <authorList>
            <person name="Chen Y."/>
            <person name="Shah S."/>
            <person name="Dougan E. K."/>
            <person name="Thang M."/>
            <person name="Chan C."/>
        </authorList>
    </citation>
    <scope>NUCLEOTIDE SEQUENCE [LARGE SCALE GENOMIC DNA]</scope>
</reference>
<dbReference type="Proteomes" id="UP001642484">
    <property type="component" value="Unassembled WGS sequence"/>
</dbReference>
<keyword evidence="2" id="KW-1185">Reference proteome</keyword>
<gene>
    <name evidence="1" type="ORF">CCMP2556_LOCUS8881</name>
</gene>
<sequence>MWNHGTFLGIQKHNYFRNNDSVLLAPPLPIEEEQKTSRPELAPYTPPHVVAASKTVTRPREDVPDFPSLIVGNFASGKSSALTAQKTAASAMKWCEQQGGHPDSQDHVSRIARLGASGKFPGNVERDMHTFLKGLNQRLGAKISTIRARMYNHTAAREEWQPMEILYPDDLASALFSRSKEAFIKCMFADVDADRFWNHCAAHCEWFKQHSLNTYPRRDRLIPFSLYGDDVQCYRNSEVGTVSIIAWTSDFAYGNTSLCRYFPIAVYSEHCSTENTHDDIMKCVMARLKQMCSCEHLFDWSADGFCFMFSSVQGDLKWIFDRYGLHNFHANACCSLCGAVKNHANLSMTIADFRPTAAHINSEPDLSGFLARNSSVFQLATRDRVLHDVMHGQLLGTGKVLNGSVLVYMCESGVFGDFQPGGAGIYEQCLESVLRAAHCDFLRFKKERGIQTVQPRFTPSRCSRKTRMQYPVLSSKAAASKAVTMWLANRACSFALRDGASEMDRLVCTCVQTYAMALNIMDDCGLVMTAGESGAFYDAIMTHLQTFALLNKRSRQLTGRVIGRNMFILLPKHHHLMHAAQRTKLERINPRSWSLFSGEDFIGRIGRIARVCHRSTVSFRVLERYLALMYLELAKLIP</sequence>